<sequence>MHDTLIDHVETRGLDRPARAGTTVQPMPFIRTAGGMTGLDEGVVRPGVELDARAAFTRSSP</sequence>
<organism evidence="2 3">
    <name type="scientific">Prauserella oleivorans</name>
    <dbReference type="NCBI Taxonomy" id="1478153"/>
    <lineage>
        <taxon>Bacteria</taxon>
        <taxon>Bacillati</taxon>
        <taxon>Actinomycetota</taxon>
        <taxon>Actinomycetes</taxon>
        <taxon>Pseudonocardiales</taxon>
        <taxon>Pseudonocardiaceae</taxon>
        <taxon>Prauserella</taxon>
    </lineage>
</organism>
<accession>A0ABW5W694</accession>
<keyword evidence="3" id="KW-1185">Reference proteome</keyword>
<proteinExistence type="predicted"/>
<feature type="compositionally biased region" description="Basic and acidic residues" evidence="1">
    <location>
        <begin position="1"/>
        <end position="18"/>
    </location>
</feature>
<evidence type="ECO:0000256" key="1">
    <source>
        <dbReference type="SAM" id="MobiDB-lite"/>
    </source>
</evidence>
<name>A0ABW5W694_9PSEU</name>
<gene>
    <name evidence="2" type="ORF">ACFS2C_04440</name>
</gene>
<dbReference type="RefSeq" id="WP_377389661.1">
    <property type="nucleotide sequence ID" value="NZ_JBHSAN010000017.1"/>
</dbReference>
<reference evidence="3" key="1">
    <citation type="journal article" date="2019" name="Int. J. Syst. Evol. Microbiol.">
        <title>The Global Catalogue of Microorganisms (GCM) 10K type strain sequencing project: providing services to taxonomists for standard genome sequencing and annotation.</title>
        <authorList>
            <consortium name="The Broad Institute Genomics Platform"/>
            <consortium name="The Broad Institute Genome Sequencing Center for Infectious Disease"/>
            <person name="Wu L."/>
            <person name="Ma J."/>
        </authorList>
    </citation>
    <scope>NUCLEOTIDE SEQUENCE [LARGE SCALE GENOMIC DNA]</scope>
    <source>
        <strain evidence="3">IBRC-M 10906</strain>
    </source>
</reference>
<comment type="caution">
    <text evidence="2">The sequence shown here is derived from an EMBL/GenBank/DDBJ whole genome shotgun (WGS) entry which is preliminary data.</text>
</comment>
<evidence type="ECO:0000313" key="3">
    <source>
        <dbReference type="Proteomes" id="UP001597478"/>
    </source>
</evidence>
<dbReference type="Proteomes" id="UP001597478">
    <property type="component" value="Unassembled WGS sequence"/>
</dbReference>
<dbReference type="EMBL" id="JBHUOF010000004">
    <property type="protein sequence ID" value="MFD2798637.1"/>
    <property type="molecule type" value="Genomic_DNA"/>
</dbReference>
<protein>
    <submittedName>
        <fullName evidence="2">Uncharacterized protein</fullName>
    </submittedName>
</protein>
<feature type="region of interest" description="Disordered" evidence="1">
    <location>
        <begin position="1"/>
        <end position="24"/>
    </location>
</feature>
<evidence type="ECO:0000313" key="2">
    <source>
        <dbReference type="EMBL" id="MFD2798637.1"/>
    </source>
</evidence>